<dbReference type="CDD" id="cd17964">
    <property type="entry name" value="DEADc_MSS116"/>
    <property type="match status" value="1"/>
</dbReference>
<dbReference type="PROSITE" id="PS51194">
    <property type="entry name" value="HELICASE_CTER"/>
    <property type="match status" value="1"/>
</dbReference>
<evidence type="ECO:0000313" key="13">
    <source>
        <dbReference type="Proteomes" id="UP000242519"/>
    </source>
</evidence>
<evidence type="ECO:0000256" key="6">
    <source>
        <dbReference type="ARBA" id="ARBA00023242"/>
    </source>
</evidence>
<feature type="compositionally biased region" description="Gly residues" evidence="9">
    <location>
        <begin position="553"/>
        <end position="573"/>
    </location>
</feature>
<comment type="function">
    <text evidence="8">RNA helicase.</text>
</comment>
<proteinExistence type="inferred from homology"/>
<evidence type="ECO:0000256" key="5">
    <source>
        <dbReference type="ARBA" id="ARBA00022884"/>
    </source>
</evidence>
<sequence>MLSLPFKRNSLLPSLIRLTMDSSKAPARRPYRGKKAMTTHAAPRNAAPPPPPARVSTPPLAAPAPLDTPRFADLAEGKLLHPVLLQTITQDLKFDQMMPVQAATLHDLLANRIDCLAQAKTGTGKTMAFLLPAIQTLINKNRSPGLGVSLLVISPTRELAMQIAKEATALLQRLRQYRVCFAIGGTNKNTEEKEILRGCDILIATPGRLEDHLSSNQRIVDAFRNLDTLVLDEADRLLDMGFMNSLKSIISYLPDKAASQRQGLLFSATIAPHVEKVAHLVLSRDYKFISTIPAGEANTHERVPQHLVVVPNFSDVAAALVGSLRSEMAIANSEMFKAIVFAPTAALADLYGEILRNLPGMPTISVLHSRVSQGKRTSVTNSFREAKKGILVATDVVARGMDFPGVSNVLQVGIPSDKESYIHRLGRTARAGAEGRGTFIVAEAETFFSTWTLKDINFEPTPADLSSKNEVRAIAAKMDNHSKTYQAWMGYYKNHCKGLKWDSEELVTQANQFARDGLGSPEVPGVAKSTLSKMGLKGVRGLTVVPDPPKVPRGGGGGGGGKGRSAGNGGRGGAPVAADVGPRGPVFGGDFGSRADTGRGGRGGRGGVARTGGFNR</sequence>
<feature type="domain" description="Helicase C-terminal" evidence="11">
    <location>
        <begin position="323"/>
        <end position="482"/>
    </location>
</feature>
<dbReference type="SUPFAM" id="SSF52540">
    <property type="entry name" value="P-loop containing nucleoside triphosphate hydrolases"/>
    <property type="match status" value="1"/>
</dbReference>
<dbReference type="GO" id="GO:0005524">
    <property type="term" value="F:ATP binding"/>
    <property type="evidence" value="ECO:0007669"/>
    <property type="project" value="UniProtKB-UniRule"/>
</dbReference>
<evidence type="ECO:0000256" key="9">
    <source>
        <dbReference type="SAM" id="MobiDB-lite"/>
    </source>
</evidence>
<dbReference type="Pfam" id="PF00270">
    <property type="entry name" value="DEAD"/>
    <property type="match status" value="1"/>
</dbReference>
<dbReference type="InterPro" id="IPR027417">
    <property type="entry name" value="P-loop_NTPase"/>
</dbReference>
<comment type="domain">
    <text evidence="8">The Q motif is unique to and characteristic of the DEAD box family of RNA helicases and controls ATP binding and hydrolysis.</text>
</comment>
<dbReference type="EC" id="3.6.4.13" evidence="8"/>
<dbReference type="SMART" id="SM00487">
    <property type="entry name" value="DEXDc"/>
    <property type="match status" value="1"/>
</dbReference>
<evidence type="ECO:0000256" key="1">
    <source>
        <dbReference type="ARBA" id="ARBA00022741"/>
    </source>
</evidence>
<evidence type="ECO:0000256" key="4">
    <source>
        <dbReference type="ARBA" id="ARBA00022840"/>
    </source>
</evidence>
<evidence type="ECO:0000256" key="3">
    <source>
        <dbReference type="ARBA" id="ARBA00022806"/>
    </source>
</evidence>
<dbReference type="OrthoDB" id="193716at2759"/>
<protein>
    <recommendedName>
        <fullName evidence="8">ATP-dependent RNA helicase</fullName>
        <ecNumber evidence="8">3.6.4.13</ecNumber>
    </recommendedName>
</protein>
<keyword evidence="13" id="KW-1185">Reference proteome</keyword>
<dbReference type="Proteomes" id="UP000242519">
    <property type="component" value="Unassembled WGS sequence"/>
</dbReference>
<evidence type="ECO:0000313" key="12">
    <source>
        <dbReference type="EMBL" id="OWP05582.1"/>
    </source>
</evidence>
<feature type="region of interest" description="Disordered" evidence="9">
    <location>
        <begin position="23"/>
        <end position="62"/>
    </location>
</feature>
<feature type="compositionally biased region" description="Basic residues" evidence="9">
    <location>
        <begin position="26"/>
        <end position="37"/>
    </location>
</feature>
<keyword evidence="6" id="KW-0539">Nucleus</keyword>
<evidence type="ECO:0000256" key="8">
    <source>
        <dbReference type="RuleBase" id="RU365068"/>
    </source>
</evidence>
<evidence type="ECO:0000259" key="11">
    <source>
        <dbReference type="PROSITE" id="PS51194"/>
    </source>
</evidence>
<dbReference type="CDD" id="cd18787">
    <property type="entry name" value="SF2_C_DEAD"/>
    <property type="match status" value="1"/>
</dbReference>
<dbReference type="GO" id="GO:0003724">
    <property type="term" value="F:RNA helicase activity"/>
    <property type="evidence" value="ECO:0007669"/>
    <property type="project" value="UniProtKB-EC"/>
</dbReference>
<dbReference type="EMBL" id="MZNU01000064">
    <property type="protein sequence ID" value="OWP05582.1"/>
    <property type="molecule type" value="Genomic_DNA"/>
</dbReference>
<dbReference type="PROSITE" id="PS00039">
    <property type="entry name" value="DEAD_ATP_HELICASE"/>
    <property type="match status" value="1"/>
</dbReference>
<dbReference type="PROSITE" id="PS51192">
    <property type="entry name" value="HELICASE_ATP_BIND_1"/>
    <property type="match status" value="1"/>
</dbReference>
<keyword evidence="2 7" id="KW-0378">Hydrolase</keyword>
<comment type="catalytic activity">
    <reaction evidence="8">
        <text>ATP + H2O = ADP + phosphate + H(+)</text>
        <dbReference type="Rhea" id="RHEA:13065"/>
        <dbReference type="ChEBI" id="CHEBI:15377"/>
        <dbReference type="ChEBI" id="CHEBI:15378"/>
        <dbReference type="ChEBI" id="CHEBI:30616"/>
        <dbReference type="ChEBI" id="CHEBI:43474"/>
        <dbReference type="ChEBI" id="CHEBI:456216"/>
        <dbReference type="EC" id="3.6.4.13"/>
    </reaction>
</comment>
<feature type="domain" description="Helicase ATP-binding" evidence="10">
    <location>
        <begin position="106"/>
        <end position="288"/>
    </location>
</feature>
<dbReference type="InterPro" id="IPR001650">
    <property type="entry name" value="Helicase_C-like"/>
</dbReference>
<dbReference type="FunCoup" id="A0A218ZCW1">
    <property type="interactions" value="176"/>
</dbReference>
<dbReference type="Gene3D" id="3.40.50.300">
    <property type="entry name" value="P-loop containing nucleotide triphosphate hydrolases"/>
    <property type="match status" value="2"/>
</dbReference>
<comment type="caution">
    <text evidence="12">The sequence shown here is derived from an EMBL/GenBank/DDBJ whole genome shotgun (WGS) entry which is preliminary data.</text>
</comment>
<dbReference type="STRING" id="503106.A0A218ZCW1"/>
<evidence type="ECO:0000259" key="10">
    <source>
        <dbReference type="PROSITE" id="PS51192"/>
    </source>
</evidence>
<organism evidence="12 13">
    <name type="scientific">Diplocarpon coronariae</name>
    <dbReference type="NCBI Taxonomy" id="2795749"/>
    <lineage>
        <taxon>Eukaryota</taxon>
        <taxon>Fungi</taxon>
        <taxon>Dikarya</taxon>
        <taxon>Ascomycota</taxon>
        <taxon>Pezizomycotina</taxon>
        <taxon>Leotiomycetes</taxon>
        <taxon>Helotiales</taxon>
        <taxon>Drepanopezizaceae</taxon>
        <taxon>Diplocarpon</taxon>
    </lineage>
</organism>
<dbReference type="InParanoid" id="A0A218ZCW1"/>
<dbReference type="PANTHER" id="PTHR24031">
    <property type="entry name" value="RNA HELICASE"/>
    <property type="match status" value="1"/>
</dbReference>
<dbReference type="SMART" id="SM00490">
    <property type="entry name" value="HELICc"/>
    <property type="match status" value="1"/>
</dbReference>
<keyword evidence="3 7" id="KW-0347">Helicase</keyword>
<accession>A0A218ZCW1</accession>
<feature type="region of interest" description="Disordered" evidence="9">
    <location>
        <begin position="540"/>
        <end position="616"/>
    </location>
</feature>
<keyword evidence="5 8" id="KW-0694">RNA-binding</keyword>
<dbReference type="GO" id="GO:0003723">
    <property type="term" value="F:RNA binding"/>
    <property type="evidence" value="ECO:0007669"/>
    <property type="project" value="UniProtKB-UniRule"/>
</dbReference>
<dbReference type="GO" id="GO:0016787">
    <property type="term" value="F:hydrolase activity"/>
    <property type="evidence" value="ECO:0007669"/>
    <property type="project" value="UniProtKB-KW"/>
</dbReference>
<reference evidence="12 13" key="1">
    <citation type="submission" date="2017-04" db="EMBL/GenBank/DDBJ databases">
        <title>Draft genome sequence of Marssonina coronaria NL1: causal agent of apple blotch.</title>
        <authorList>
            <person name="Cheng Q."/>
        </authorList>
    </citation>
    <scope>NUCLEOTIDE SEQUENCE [LARGE SCALE GENOMIC DNA]</scope>
    <source>
        <strain evidence="12 13">NL1</strain>
    </source>
</reference>
<dbReference type="AlphaFoldDB" id="A0A218ZCW1"/>
<feature type="compositionally biased region" description="Gly residues" evidence="9">
    <location>
        <begin position="598"/>
        <end position="616"/>
    </location>
</feature>
<dbReference type="InterPro" id="IPR000629">
    <property type="entry name" value="RNA-helicase_DEAD-box_CS"/>
</dbReference>
<keyword evidence="4 7" id="KW-0067">ATP-binding</keyword>
<dbReference type="InterPro" id="IPR014001">
    <property type="entry name" value="Helicase_ATP-bd"/>
</dbReference>
<gene>
    <name evidence="12" type="ORF">B2J93_458</name>
</gene>
<evidence type="ECO:0000256" key="7">
    <source>
        <dbReference type="RuleBase" id="RU000492"/>
    </source>
</evidence>
<keyword evidence="1 7" id="KW-0547">Nucleotide-binding</keyword>
<evidence type="ECO:0000256" key="2">
    <source>
        <dbReference type="ARBA" id="ARBA00022801"/>
    </source>
</evidence>
<comment type="similarity">
    <text evidence="7">Belongs to the DEAD box helicase family.</text>
</comment>
<dbReference type="InterPro" id="IPR011545">
    <property type="entry name" value="DEAD/DEAH_box_helicase_dom"/>
</dbReference>
<dbReference type="Pfam" id="PF00271">
    <property type="entry name" value="Helicase_C"/>
    <property type="match status" value="1"/>
</dbReference>
<name>A0A218ZCW1_9HELO</name>